<evidence type="ECO:0000259" key="2">
    <source>
        <dbReference type="Pfam" id="PF03972"/>
    </source>
</evidence>
<dbReference type="GO" id="GO:0016829">
    <property type="term" value="F:lyase activity"/>
    <property type="evidence" value="ECO:0007669"/>
    <property type="project" value="InterPro"/>
</dbReference>
<feature type="domain" description="MmgE/PrpD C-terminal" evidence="3">
    <location>
        <begin position="267"/>
        <end position="422"/>
    </location>
</feature>
<dbReference type="PANTHER" id="PTHR16943">
    <property type="entry name" value="2-METHYLCITRATE DEHYDRATASE-RELATED"/>
    <property type="match status" value="1"/>
</dbReference>
<comment type="similarity">
    <text evidence="1">Belongs to the PrpD family.</text>
</comment>
<dbReference type="SUPFAM" id="SSF103378">
    <property type="entry name" value="2-methylcitrate dehydratase PrpD"/>
    <property type="match status" value="1"/>
</dbReference>
<dbReference type="EMBL" id="CP016171">
    <property type="protein sequence ID" value="ANN72201.1"/>
    <property type="molecule type" value="Genomic_DNA"/>
</dbReference>
<dbReference type="Gene3D" id="3.30.1330.120">
    <property type="entry name" value="2-methylcitrate dehydratase PrpD"/>
    <property type="match status" value="1"/>
</dbReference>
<evidence type="ECO:0000313" key="5">
    <source>
        <dbReference type="Proteomes" id="UP000092213"/>
    </source>
</evidence>
<evidence type="ECO:0008006" key="6">
    <source>
        <dbReference type="Google" id="ProtNLM"/>
    </source>
</evidence>
<evidence type="ECO:0000256" key="1">
    <source>
        <dbReference type="ARBA" id="ARBA00006174"/>
    </source>
</evidence>
<dbReference type="InterPro" id="IPR005656">
    <property type="entry name" value="MmgE_PrpD"/>
</dbReference>
<dbReference type="InterPro" id="IPR045336">
    <property type="entry name" value="MmgE_PrpD_N"/>
</dbReference>
<reference evidence="4 5" key="1">
    <citation type="submission" date="2016-06" db="EMBL/GenBank/DDBJ databases">
        <title>Complete genome sequences of Bordetella bronchialis and Bordetella flabilis.</title>
        <authorList>
            <person name="LiPuma J.J."/>
            <person name="Spilker T."/>
        </authorList>
    </citation>
    <scope>NUCLEOTIDE SEQUENCE [LARGE SCALE GENOMIC DNA]</scope>
    <source>
        <strain evidence="4 5">AU17976</strain>
    </source>
</reference>
<feature type="domain" description="MmgE/PrpD N-terminal" evidence="2">
    <location>
        <begin position="7"/>
        <end position="233"/>
    </location>
</feature>
<name>A0A193FYD3_9BORD</name>
<gene>
    <name evidence="4" type="ORF">BAU08_13405</name>
</gene>
<dbReference type="InterPro" id="IPR042183">
    <property type="entry name" value="MmgE/PrpD_sf_1"/>
</dbReference>
<accession>A0A193FYD3</accession>
<dbReference type="PANTHER" id="PTHR16943:SF8">
    <property type="entry name" value="2-METHYLCITRATE DEHYDRATASE"/>
    <property type="match status" value="1"/>
</dbReference>
<dbReference type="Pfam" id="PF19305">
    <property type="entry name" value="MmgE_PrpD_C"/>
    <property type="match status" value="1"/>
</dbReference>
<dbReference type="Pfam" id="PF03972">
    <property type="entry name" value="MmgE_PrpD_N"/>
    <property type="match status" value="1"/>
</dbReference>
<dbReference type="InterPro" id="IPR045337">
    <property type="entry name" value="MmgE_PrpD_C"/>
</dbReference>
<proteinExistence type="inferred from homology"/>
<evidence type="ECO:0000259" key="3">
    <source>
        <dbReference type="Pfam" id="PF19305"/>
    </source>
</evidence>
<evidence type="ECO:0000313" key="4">
    <source>
        <dbReference type="EMBL" id="ANN72201.1"/>
    </source>
</evidence>
<dbReference type="Gene3D" id="1.10.4100.10">
    <property type="entry name" value="2-methylcitrate dehydratase PrpD"/>
    <property type="match status" value="1"/>
</dbReference>
<dbReference type="AlphaFoldDB" id="A0A193FYD3"/>
<organism evidence="4 5">
    <name type="scientific">Bordetella bronchialis</name>
    <dbReference type="NCBI Taxonomy" id="463025"/>
    <lineage>
        <taxon>Bacteria</taxon>
        <taxon>Pseudomonadati</taxon>
        <taxon>Pseudomonadota</taxon>
        <taxon>Betaproteobacteria</taxon>
        <taxon>Burkholderiales</taxon>
        <taxon>Alcaligenaceae</taxon>
        <taxon>Bordetella</taxon>
    </lineage>
</organism>
<dbReference type="InterPro" id="IPR042188">
    <property type="entry name" value="MmgE/PrpD_sf_2"/>
</dbReference>
<protein>
    <recommendedName>
        <fullName evidence="6">MmgE/PrpD family protein</fullName>
    </recommendedName>
</protein>
<sequence length="449" mass="46655">MDDLALRHLCQWAAAAAPDAVPADVLARIGAVAADTIACALGAAQDAELCAWTRDSDPDIFTGACTVLGKGQARASPGIAARHNAVAANWLQLDEGHHRLMCHAGIYCVPAALAECEAADLGLGQFLHAVALGYEMTCRLAAAWTFGAAPVHPHSLWSTLGATATLGLLRALDGDTLHQALLHAASFAAPRPFAIVADGGLAANLWVGKGVEQAFACTARADGGLPAPAQALARLGEMLGVQTDAAACTDDLGGAWAVRLNYFKVLPCAGQSHAALEALLRIREDLLAQGCEVFDAGVRIDAEVHAFAVGMARRDVRTSLAARFSIPHLLAVAWLHGRTDADALGPAFLQDARVARLREAILLRPLRPALPPPHHRAARVTVTLGGGRSGQAQCLSPLGSQAKPLDSADIARKCLALASGRHTTLLRALLDLPGGGKDLGAIGIRSLLR</sequence>
<dbReference type="Proteomes" id="UP000092213">
    <property type="component" value="Chromosome"/>
</dbReference>
<dbReference type="STRING" id="463025.BAU08_13405"/>
<dbReference type="RefSeq" id="WP_066669716.1">
    <property type="nucleotide sequence ID" value="NZ_CP016171.1"/>
</dbReference>
<dbReference type="InterPro" id="IPR036148">
    <property type="entry name" value="MmgE/PrpD_sf"/>
</dbReference>